<dbReference type="EnsemblMetazoa" id="ACOM027958-RA">
    <property type="protein sequence ID" value="ACOM027958-PA.1"/>
    <property type="gene ID" value="ACOM027958"/>
</dbReference>
<evidence type="ECO:0000256" key="1">
    <source>
        <dbReference type="SAM" id="MobiDB-lite"/>
    </source>
</evidence>
<protein>
    <submittedName>
        <fullName evidence="2">Uncharacterized protein</fullName>
    </submittedName>
</protein>
<proteinExistence type="predicted"/>
<sequence>MKTHPAAREATSNARRRGQLHALLATLMHCDREYASATESATHCLRYLPKDPRLRSTGRPQDPRTPGITTIRRTDIAFATIATTTAARAASSSSSAKKNIRSNIRSIGDDASTRPVSFASIVPKWEEEEKKKQAGVSSSGTLTRLSGQLFVRVV</sequence>
<feature type="region of interest" description="Disordered" evidence="1">
    <location>
        <begin position="51"/>
        <end position="70"/>
    </location>
</feature>
<dbReference type="AlphaFoldDB" id="A0A8W7P9L2"/>
<evidence type="ECO:0000313" key="2">
    <source>
        <dbReference type="EnsemblMetazoa" id="ACOM027958-PA.1"/>
    </source>
</evidence>
<reference evidence="2" key="1">
    <citation type="submission" date="2022-08" db="UniProtKB">
        <authorList>
            <consortium name="EnsemblMetazoa"/>
        </authorList>
    </citation>
    <scope>IDENTIFICATION</scope>
</reference>
<name>A0A8W7P9L2_ANOCL</name>
<accession>A0A8W7P9L2</accession>
<organism evidence="2">
    <name type="scientific">Anopheles coluzzii</name>
    <name type="common">African malaria mosquito</name>
    <dbReference type="NCBI Taxonomy" id="1518534"/>
    <lineage>
        <taxon>Eukaryota</taxon>
        <taxon>Metazoa</taxon>
        <taxon>Ecdysozoa</taxon>
        <taxon>Arthropoda</taxon>
        <taxon>Hexapoda</taxon>
        <taxon>Insecta</taxon>
        <taxon>Pterygota</taxon>
        <taxon>Neoptera</taxon>
        <taxon>Endopterygota</taxon>
        <taxon>Diptera</taxon>
        <taxon>Nematocera</taxon>
        <taxon>Culicoidea</taxon>
        <taxon>Culicidae</taxon>
        <taxon>Anophelinae</taxon>
        <taxon>Anopheles</taxon>
    </lineage>
</organism>
<dbReference type="Proteomes" id="UP000075882">
    <property type="component" value="Unassembled WGS sequence"/>
</dbReference>